<dbReference type="AlphaFoldDB" id="A0A2M7TCP6"/>
<feature type="transmembrane region" description="Helical" evidence="1">
    <location>
        <begin position="177"/>
        <end position="199"/>
    </location>
</feature>
<keyword evidence="1" id="KW-1133">Transmembrane helix</keyword>
<evidence type="ECO:0000313" key="3">
    <source>
        <dbReference type="Proteomes" id="UP000230970"/>
    </source>
</evidence>
<evidence type="ECO:0000313" key="2">
    <source>
        <dbReference type="EMBL" id="PIZ43090.1"/>
    </source>
</evidence>
<organism evidence="2 3">
    <name type="scientific">candidate division WWE3 bacterium CG_4_10_14_0_2_um_filter_42_8</name>
    <dbReference type="NCBI Taxonomy" id="1975074"/>
    <lineage>
        <taxon>Bacteria</taxon>
        <taxon>Katanobacteria</taxon>
    </lineage>
</organism>
<sequence>MQNPVLKKLFNWVFRCSALFLFISFNFAFLVPRPALAQSITPCNCITSAYWCDPGLGGAFSSQPLGECSDTPGVRGDKVCLTLCGGKRIDPADPAGGITGGGANCTRTPTCTASCACTQCYGINVSDEDSLNQIKSFCESGAFCGEFHPLLIGKIYRGEPGLYSTLFKQCFCGFGDFIQTIVDIGYTVVGTLSLAMFALGAIKYMTSRNDPEKIADAKSTLLSAVAGLVLVLLSIAILRLLDVQLSPWGIQFLVY</sequence>
<dbReference type="EMBL" id="PFNJ01000040">
    <property type="protein sequence ID" value="PIZ43090.1"/>
    <property type="molecule type" value="Genomic_DNA"/>
</dbReference>
<dbReference type="Pfam" id="PF18895">
    <property type="entry name" value="T4SS_pilin"/>
    <property type="match status" value="1"/>
</dbReference>
<comment type="caution">
    <text evidence="2">The sequence shown here is derived from an EMBL/GenBank/DDBJ whole genome shotgun (WGS) entry which is preliminary data.</text>
</comment>
<feature type="transmembrane region" description="Helical" evidence="1">
    <location>
        <begin position="220"/>
        <end position="241"/>
    </location>
</feature>
<dbReference type="InterPro" id="IPR043993">
    <property type="entry name" value="T4SS_pilin"/>
</dbReference>
<keyword evidence="1" id="KW-0472">Membrane</keyword>
<evidence type="ECO:0000256" key="1">
    <source>
        <dbReference type="SAM" id="Phobius"/>
    </source>
</evidence>
<gene>
    <name evidence="2" type="ORF">COY34_01500</name>
</gene>
<reference evidence="3" key="1">
    <citation type="submission" date="2017-09" db="EMBL/GenBank/DDBJ databases">
        <title>Depth-based differentiation of microbial function through sediment-hosted aquifers and enrichment of novel symbionts in the deep terrestrial subsurface.</title>
        <authorList>
            <person name="Probst A.J."/>
            <person name="Ladd B."/>
            <person name="Jarett J.K."/>
            <person name="Geller-Mcgrath D.E."/>
            <person name="Sieber C.M.K."/>
            <person name="Emerson J.B."/>
            <person name="Anantharaman K."/>
            <person name="Thomas B.C."/>
            <person name="Malmstrom R."/>
            <person name="Stieglmeier M."/>
            <person name="Klingl A."/>
            <person name="Woyke T."/>
            <person name="Ryan C.M."/>
            <person name="Banfield J.F."/>
        </authorList>
    </citation>
    <scope>NUCLEOTIDE SEQUENCE [LARGE SCALE GENOMIC DNA]</scope>
</reference>
<name>A0A2M7TCP6_UNCKA</name>
<accession>A0A2M7TCP6</accession>
<keyword evidence="1" id="KW-0812">Transmembrane</keyword>
<protein>
    <submittedName>
        <fullName evidence="2">Uncharacterized protein</fullName>
    </submittedName>
</protein>
<dbReference type="Proteomes" id="UP000230970">
    <property type="component" value="Unassembled WGS sequence"/>
</dbReference>
<proteinExistence type="predicted"/>